<name>A0A2P2NII1_RHIMU</name>
<sequence length="80" mass="9087">MWMDESGQNKAGFRIIPLLGTVCAKHIKFTLDVMCSHLQFHLLIQSILDCLVVGYFSSRLSFSEGLHKNIAIMLYRIANT</sequence>
<evidence type="ECO:0000313" key="1">
    <source>
        <dbReference type="EMBL" id="MBX42285.1"/>
    </source>
</evidence>
<protein>
    <submittedName>
        <fullName evidence="1">Uncharacterized protein</fullName>
    </submittedName>
</protein>
<dbReference type="EMBL" id="GGEC01061801">
    <property type="protein sequence ID" value="MBX42285.1"/>
    <property type="molecule type" value="Transcribed_RNA"/>
</dbReference>
<dbReference type="AlphaFoldDB" id="A0A2P2NII1"/>
<proteinExistence type="predicted"/>
<organism evidence="1">
    <name type="scientific">Rhizophora mucronata</name>
    <name type="common">Asiatic mangrove</name>
    <dbReference type="NCBI Taxonomy" id="61149"/>
    <lineage>
        <taxon>Eukaryota</taxon>
        <taxon>Viridiplantae</taxon>
        <taxon>Streptophyta</taxon>
        <taxon>Embryophyta</taxon>
        <taxon>Tracheophyta</taxon>
        <taxon>Spermatophyta</taxon>
        <taxon>Magnoliopsida</taxon>
        <taxon>eudicotyledons</taxon>
        <taxon>Gunneridae</taxon>
        <taxon>Pentapetalae</taxon>
        <taxon>rosids</taxon>
        <taxon>fabids</taxon>
        <taxon>Malpighiales</taxon>
        <taxon>Rhizophoraceae</taxon>
        <taxon>Rhizophora</taxon>
    </lineage>
</organism>
<reference evidence="1" key="1">
    <citation type="submission" date="2018-02" db="EMBL/GenBank/DDBJ databases">
        <title>Rhizophora mucronata_Transcriptome.</title>
        <authorList>
            <person name="Meera S.P."/>
            <person name="Sreeshan A."/>
            <person name="Augustine A."/>
        </authorList>
    </citation>
    <scope>NUCLEOTIDE SEQUENCE</scope>
    <source>
        <tissue evidence="1">Leaf</tissue>
    </source>
</reference>
<accession>A0A2P2NII1</accession>